<comment type="function">
    <text evidence="6">Involved in coproporphyrin-dependent heme b biosynthesis. Catalyzes the insertion of ferrous iron into coproporphyrin III to form Fe-coproporphyrin III.</text>
</comment>
<dbReference type="EC" id="4.99.1.9" evidence="6"/>
<dbReference type="Proteomes" id="UP000284123">
    <property type="component" value="Unassembled WGS sequence"/>
</dbReference>
<evidence type="ECO:0000256" key="1">
    <source>
        <dbReference type="ARBA" id="ARBA00023004"/>
    </source>
</evidence>
<comment type="pathway">
    <text evidence="6">Porphyrin-containing compound metabolism; protoheme biosynthesis.</text>
</comment>
<dbReference type="SUPFAM" id="SSF53800">
    <property type="entry name" value="Chelatase"/>
    <property type="match status" value="1"/>
</dbReference>
<dbReference type="GO" id="GO:0005737">
    <property type="term" value="C:cytoplasm"/>
    <property type="evidence" value="ECO:0007669"/>
    <property type="project" value="UniProtKB-SubCell"/>
</dbReference>
<keyword evidence="4 6" id="KW-0627">Porphyrin biosynthesis</keyword>
<evidence type="ECO:0000256" key="3">
    <source>
        <dbReference type="ARBA" id="ARBA00023239"/>
    </source>
</evidence>
<keyword evidence="6" id="KW-0963">Cytoplasm</keyword>
<evidence type="ECO:0000256" key="2">
    <source>
        <dbReference type="ARBA" id="ARBA00023133"/>
    </source>
</evidence>
<comment type="similarity">
    <text evidence="6">Belongs to the ferrochelatase family.</text>
</comment>
<dbReference type="GO" id="GO:0006783">
    <property type="term" value="P:heme biosynthetic process"/>
    <property type="evidence" value="ECO:0007669"/>
    <property type="project" value="UniProtKB-UniRule"/>
</dbReference>
<keyword evidence="2 6" id="KW-0350">Heme biosynthesis</keyword>
<protein>
    <recommendedName>
        <fullName evidence="6">Ferrochelatase</fullName>
        <ecNumber evidence="6">4.99.1.9</ecNumber>
    </recommendedName>
</protein>
<dbReference type="PANTHER" id="PTHR11108">
    <property type="entry name" value="FERROCHELATASE"/>
    <property type="match status" value="1"/>
</dbReference>
<evidence type="ECO:0000256" key="6">
    <source>
        <dbReference type="RuleBase" id="RU000607"/>
    </source>
</evidence>
<dbReference type="GO" id="GO:0004325">
    <property type="term" value="F:ferrochelatase activity"/>
    <property type="evidence" value="ECO:0007669"/>
    <property type="project" value="UniProtKB-UniRule"/>
</dbReference>
<reference evidence="7 8" key="1">
    <citation type="journal article" date="2018" name="Front. Microbiol.">
        <title>Conversion of Methionine to Cysteine in Lactobacillus paracasei Depends on the Highly Mobile cysK-ctl-cysE Gene Cluster.</title>
        <authorList>
            <person name="Wuthrich D."/>
            <person name="Irmler S."/>
            <person name="Berthoud H."/>
            <person name="Guggenbuhl B."/>
            <person name="Eugster E."/>
            <person name="Bruggmann R."/>
        </authorList>
    </citation>
    <scope>NUCLEOTIDE SEQUENCE [LARGE SCALE GENOMIC DNA]</scope>
    <source>
        <strain evidence="7 8">FAM6012</strain>
    </source>
</reference>
<evidence type="ECO:0000256" key="5">
    <source>
        <dbReference type="ARBA" id="ARBA00024536"/>
    </source>
</evidence>
<dbReference type="InterPro" id="IPR019772">
    <property type="entry name" value="Ferrochelatase_AS"/>
</dbReference>
<dbReference type="CDD" id="cd00419">
    <property type="entry name" value="Ferrochelatase_C"/>
    <property type="match status" value="1"/>
</dbReference>
<dbReference type="Gene3D" id="3.40.50.1400">
    <property type="match status" value="2"/>
</dbReference>
<comment type="caution">
    <text evidence="7">The sequence shown here is derived from an EMBL/GenBank/DDBJ whole genome shotgun (WGS) entry which is preliminary data.</text>
</comment>
<gene>
    <name evidence="7" type="ORF">FAM6012_00066</name>
</gene>
<dbReference type="Pfam" id="PF00762">
    <property type="entry name" value="Ferrochelatase"/>
    <property type="match status" value="1"/>
</dbReference>
<dbReference type="EMBL" id="LKGI01000007">
    <property type="protein sequence ID" value="RNE34244.1"/>
    <property type="molecule type" value="Genomic_DNA"/>
</dbReference>
<proteinExistence type="inferred from homology"/>
<evidence type="ECO:0000313" key="7">
    <source>
        <dbReference type="EMBL" id="RNE34244.1"/>
    </source>
</evidence>
<dbReference type="PROSITE" id="PS00534">
    <property type="entry name" value="FERROCHELATASE"/>
    <property type="match status" value="1"/>
</dbReference>
<dbReference type="PANTHER" id="PTHR11108:SF1">
    <property type="entry name" value="FERROCHELATASE, MITOCHONDRIAL"/>
    <property type="match status" value="1"/>
</dbReference>
<dbReference type="InterPro" id="IPR033644">
    <property type="entry name" value="Ferrochelatase_C"/>
</dbReference>
<evidence type="ECO:0000313" key="8">
    <source>
        <dbReference type="Proteomes" id="UP000284123"/>
    </source>
</evidence>
<dbReference type="InterPro" id="IPR001015">
    <property type="entry name" value="Ferrochelatase"/>
</dbReference>
<dbReference type="AlphaFoldDB" id="A0A8B3GUC3"/>
<comment type="subcellular location">
    <subcellularLocation>
        <location evidence="6">Cytoplasm</location>
    </subcellularLocation>
</comment>
<accession>A0A8B3GUC3</accession>
<comment type="catalytic activity">
    <reaction evidence="5">
        <text>Fe-coproporphyrin III + 2 H(+) = coproporphyrin III + Fe(2+)</text>
        <dbReference type="Rhea" id="RHEA:49572"/>
        <dbReference type="ChEBI" id="CHEBI:15378"/>
        <dbReference type="ChEBI" id="CHEBI:29033"/>
        <dbReference type="ChEBI" id="CHEBI:68438"/>
        <dbReference type="ChEBI" id="CHEBI:131725"/>
        <dbReference type="EC" id="4.99.1.9"/>
    </reaction>
    <physiologicalReaction direction="right-to-left" evidence="5">
        <dbReference type="Rhea" id="RHEA:49574"/>
    </physiologicalReaction>
</comment>
<evidence type="ECO:0000256" key="4">
    <source>
        <dbReference type="ARBA" id="ARBA00023244"/>
    </source>
</evidence>
<name>A0A8B3GUC3_LACPA</name>
<sequence>MNKQSSAVLLMAFGTPLSDDQLLPYYTDIRHGHAPSAAQVAALAARYRAIGGLSPLAKITDQQVATVKNELTSRGIDVPVILGLSHTAPHIEEAVDRLAATGVDVIYGVPLAAQYSSFNARSYHDKAKAALEKHPELHYVPVNDQGGSAALIDYWANQLNKVKELISAPETAVLFSAHSLPVRTREAGDPYKLNVEADVRAAAQLAYLSQYWLGWQSAGKTGSKWIGPRFEDVAQQLIDDGAKHIVSVPLGFINNNLEINYDVDIELRRIIEQAGAQLTRLPMPNADPAVATTICDRLEAAGLTNQ</sequence>
<dbReference type="GO" id="GO:0046872">
    <property type="term" value="F:metal ion binding"/>
    <property type="evidence" value="ECO:0007669"/>
    <property type="project" value="UniProtKB-UniRule"/>
</dbReference>
<dbReference type="NCBIfam" id="TIGR00109">
    <property type="entry name" value="hemH"/>
    <property type="match status" value="1"/>
</dbReference>
<dbReference type="UniPathway" id="UPA00252"/>
<keyword evidence="3 6" id="KW-0456">Lyase</keyword>
<organism evidence="7 8">
    <name type="scientific">Lacticaseibacillus paracasei</name>
    <name type="common">Lactobacillus paracasei</name>
    <dbReference type="NCBI Taxonomy" id="1597"/>
    <lineage>
        <taxon>Bacteria</taxon>
        <taxon>Bacillati</taxon>
        <taxon>Bacillota</taxon>
        <taxon>Bacilli</taxon>
        <taxon>Lactobacillales</taxon>
        <taxon>Lactobacillaceae</taxon>
        <taxon>Lacticaseibacillus</taxon>
    </lineage>
</organism>
<dbReference type="RefSeq" id="WP_123019296.1">
    <property type="nucleotide sequence ID" value="NZ_LKGI01000007.1"/>
</dbReference>
<keyword evidence="1 6" id="KW-0408">Iron</keyword>